<evidence type="ECO:0000313" key="2">
    <source>
        <dbReference type="EMBL" id="PSS05113.1"/>
    </source>
</evidence>
<dbReference type="OrthoDB" id="2793220at2759"/>
<dbReference type="Proteomes" id="UP000186601">
    <property type="component" value="Unassembled WGS sequence"/>
</dbReference>
<dbReference type="InterPro" id="IPR023780">
    <property type="entry name" value="Chromo_domain"/>
</dbReference>
<dbReference type="GO" id="GO:0006338">
    <property type="term" value="P:chromatin remodeling"/>
    <property type="evidence" value="ECO:0007669"/>
    <property type="project" value="UniProtKB-ARBA"/>
</dbReference>
<feature type="domain" description="Chromo" evidence="1">
    <location>
        <begin position="82"/>
        <end position="138"/>
    </location>
</feature>
<dbReference type="InterPro" id="IPR016197">
    <property type="entry name" value="Chromo-like_dom_sf"/>
</dbReference>
<dbReference type="Gene3D" id="2.40.50.40">
    <property type="match status" value="1"/>
</dbReference>
<accession>A0A2R6QB25</accession>
<evidence type="ECO:0000313" key="3">
    <source>
        <dbReference type="Proteomes" id="UP000186601"/>
    </source>
</evidence>
<name>A0A2R6QB25_9APHY</name>
<proteinExistence type="predicted"/>
<reference evidence="2 3" key="1">
    <citation type="submission" date="2018-02" db="EMBL/GenBank/DDBJ databases">
        <title>Genome sequence of the basidiomycete white-rot fungus Phlebia centrifuga.</title>
        <authorList>
            <person name="Granchi Z."/>
            <person name="Peng M."/>
            <person name="de Vries R.P."/>
            <person name="Hilden K."/>
            <person name="Makela M.R."/>
            <person name="Grigoriev I."/>
            <person name="Riley R."/>
        </authorList>
    </citation>
    <scope>NUCLEOTIDE SEQUENCE [LARGE SCALE GENOMIC DNA]</scope>
    <source>
        <strain evidence="2 3">FBCC195</strain>
    </source>
</reference>
<gene>
    <name evidence="2" type="ORF">PHLCEN_2v3940</name>
</gene>
<dbReference type="PROSITE" id="PS50013">
    <property type="entry name" value="CHROMO_2"/>
    <property type="match status" value="1"/>
</dbReference>
<comment type="caution">
    <text evidence="2">The sequence shown here is derived from an EMBL/GenBank/DDBJ whole genome shotgun (WGS) entry which is preliminary data.</text>
</comment>
<organism evidence="2 3">
    <name type="scientific">Hermanssonia centrifuga</name>
    <dbReference type="NCBI Taxonomy" id="98765"/>
    <lineage>
        <taxon>Eukaryota</taxon>
        <taxon>Fungi</taxon>
        <taxon>Dikarya</taxon>
        <taxon>Basidiomycota</taxon>
        <taxon>Agaricomycotina</taxon>
        <taxon>Agaricomycetes</taxon>
        <taxon>Polyporales</taxon>
        <taxon>Meruliaceae</taxon>
        <taxon>Hermanssonia</taxon>
    </lineage>
</organism>
<evidence type="ECO:0000259" key="1">
    <source>
        <dbReference type="PROSITE" id="PS50013"/>
    </source>
</evidence>
<protein>
    <recommendedName>
        <fullName evidence="1">Chromo domain-containing protein</fullName>
    </recommendedName>
</protein>
<dbReference type="Pfam" id="PF00385">
    <property type="entry name" value="Chromo"/>
    <property type="match status" value="1"/>
</dbReference>
<dbReference type="SUPFAM" id="SSF54160">
    <property type="entry name" value="Chromo domain-like"/>
    <property type="match status" value="1"/>
</dbReference>
<sequence>MQCGDNRVAKFMIHWDGPYDVVQAWPDSSVYTLDLQEHSNVFPTFHSSLLKPHVANDDLRYPSRAHEEPSPVLDPDTGEEHQFVEQILDRRKRGRGWQYLVRWVGFGPEHDLWLPGSQVDDLEALDIFLKENDLDNDG</sequence>
<dbReference type="InterPro" id="IPR000953">
    <property type="entry name" value="Chromo/chromo_shadow_dom"/>
</dbReference>
<dbReference type="AlphaFoldDB" id="A0A2R6QB25"/>
<dbReference type="EMBL" id="MLYV02000380">
    <property type="protein sequence ID" value="PSS05113.1"/>
    <property type="molecule type" value="Genomic_DNA"/>
</dbReference>
<keyword evidence="3" id="KW-1185">Reference proteome</keyword>
<dbReference type="STRING" id="98765.A0A2R6QB25"/>
<dbReference type="SMART" id="SM00298">
    <property type="entry name" value="CHROMO"/>
    <property type="match status" value="1"/>
</dbReference>